<dbReference type="GO" id="GO:0015929">
    <property type="term" value="F:hexosaminidase activity"/>
    <property type="evidence" value="ECO:0007669"/>
    <property type="project" value="InterPro"/>
</dbReference>
<dbReference type="Proteomes" id="UP000277890">
    <property type="component" value="Unassembled WGS sequence"/>
</dbReference>
<dbReference type="InterPro" id="IPR041272">
    <property type="entry name" value="GcnA_N"/>
</dbReference>
<comment type="caution">
    <text evidence="3">The sequence shown here is derived from an EMBL/GenBank/DDBJ whole genome shotgun (WGS) entry which is preliminary data.</text>
</comment>
<dbReference type="Gene3D" id="3.20.20.80">
    <property type="entry name" value="Glycosidases"/>
    <property type="match status" value="1"/>
</dbReference>
<reference evidence="3 4" key="1">
    <citation type="submission" date="2018-11" db="EMBL/GenBank/DDBJ databases">
        <title>Species Designations Belie Phenotypic and Genotypic Heterogeneity in Oral Streptococci.</title>
        <authorList>
            <person name="Velsko I."/>
        </authorList>
    </citation>
    <scope>NUCLEOTIDE SEQUENCE [LARGE SCALE GENOMIC DNA]</scope>
    <source>
        <strain evidence="3 4">A54</strain>
    </source>
</reference>
<dbReference type="Gene3D" id="1.20.120.670">
    <property type="entry name" value="N-acetyl-b-d-glucoasminidase"/>
    <property type="match status" value="1"/>
</dbReference>
<dbReference type="EMBL" id="RJPQ01000001">
    <property type="protein sequence ID" value="RSJ87941.1"/>
    <property type="molecule type" value="Genomic_DNA"/>
</dbReference>
<feature type="domain" description="N-acetyl-beta-D-glucosaminidase N-terminal" evidence="2">
    <location>
        <begin position="3"/>
        <end position="80"/>
    </location>
</feature>
<dbReference type="CDD" id="cd06565">
    <property type="entry name" value="GH20_GcnA-like"/>
    <property type="match status" value="1"/>
</dbReference>
<dbReference type="PANTHER" id="PTHR21040:SF8">
    <property type="entry name" value="BCDNA.GH04120"/>
    <property type="match status" value="1"/>
</dbReference>
<sequence length="627" mass="71971">MATFVGLSSKQEKALARLEKYLNLGEIEVSLVPSSAVSIKVEGHQGRYQVSYHKPHQLYRALALLSAALKAGQDEVEIEERAAYEDLAYMADCSRNAVLNMNSAKKMIEVLALMGYSTFELYMEDTYEIADQPYFGYFRGRYTVAELQEIEAYAADFDLTFVPCIQTLAHLSAFVKWGVKEVQELRDVEDILLIGEEKVYNLIEGMFKTMSQLRTRKINIGMDEAHLVGLGRYLIQHGFQNRSLLMCQHLERVLDIADKYGFHCQMWSDMFFKLMSADGQYDRDVEVPEETRVYLDQLKDRVTLVYWDYYQDSEEKYNRNFQNHHKISQDIAFAGGAWKWIGFTPHNHFSRLVALEANKACRQNQVKEVIVTGWGDNGGETSQFSILPALQIWAELAYRNDLDKLAEHFLVSTGLDVDDFMKVDLANLLPGLPENLSGINPNRYILYQDILCPLLERHIRPEEDGQHFEAAAQSLKEVSHKAGEYSYLFETQAQLNALLALKIAVTSGIQEAYRAGDKDRLAELAEKDLPLFYQKVEDFAEQFSRQWQLENKIFGLDTIDIRFGGLLKRIKRAQERLEKYTTGQLDSVEELEQEILPFNDFYGDKNFAATTANQWHTIATASTIYTT</sequence>
<protein>
    <submittedName>
        <fullName evidence="3">Glycosyl hydrolase family 20, catalytic domain</fullName>
    </submittedName>
</protein>
<feature type="domain" description="Glycoside Hydrolase 20C C-terminal" evidence="1">
    <location>
        <begin position="418"/>
        <end position="604"/>
    </location>
</feature>
<dbReference type="Gene3D" id="3.30.160.230">
    <property type="entry name" value="N-acetyl-beta-d-glucosaminidase"/>
    <property type="match status" value="1"/>
</dbReference>
<keyword evidence="3" id="KW-0378">Hydrolase</keyword>
<dbReference type="Pfam" id="PF18088">
    <property type="entry name" value="Glyco_H_20C_C"/>
    <property type="match status" value="1"/>
</dbReference>
<dbReference type="AlphaFoldDB" id="A0A3R9KPP6"/>
<accession>A0A3R9KPP6</accession>
<dbReference type="PANTHER" id="PTHR21040">
    <property type="entry name" value="BCDNA.GH04120"/>
    <property type="match status" value="1"/>
</dbReference>
<evidence type="ECO:0000259" key="2">
    <source>
        <dbReference type="Pfam" id="PF18229"/>
    </source>
</evidence>
<dbReference type="InterPro" id="IPR017853">
    <property type="entry name" value="GH"/>
</dbReference>
<proteinExistence type="predicted"/>
<evidence type="ECO:0000259" key="1">
    <source>
        <dbReference type="Pfam" id="PF18088"/>
    </source>
</evidence>
<name>A0A3R9KPP6_STRCR</name>
<dbReference type="RefSeq" id="WP_125370908.1">
    <property type="nucleotide sequence ID" value="NZ_RJPO01000001.1"/>
</dbReference>
<evidence type="ECO:0000313" key="4">
    <source>
        <dbReference type="Proteomes" id="UP000277890"/>
    </source>
</evidence>
<dbReference type="Pfam" id="PF18229">
    <property type="entry name" value="GcnA_N"/>
    <property type="match status" value="1"/>
</dbReference>
<dbReference type="SUPFAM" id="SSF51445">
    <property type="entry name" value="(Trans)glycosidases"/>
    <property type="match status" value="1"/>
</dbReference>
<dbReference type="InterPro" id="IPR041063">
    <property type="entry name" value="Glyco_H_20C_C"/>
</dbReference>
<gene>
    <name evidence="3" type="ORF">D8794_00935</name>
</gene>
<dbReference type="InterPro" id="IPR038901">
    <property type="entry name" value="HEXDC-like"/>
</dbReference>
<evidence type="ECO:0000313" key="3">
    <source>
        <dbReference type="EMBL" id="RSJ87941.1"/>
    </source>
</evidence>
<organism evidence="3 4">
    <name type="scientific">Streptococcus cristatus</name>
    <dbReference type="NCBI Taxonomy" id="45634"/>
    <lineage>
        <taxon>Bacteria</taxon>
        <taxon>Bacillati</taxon>
        <taxon>Bacillota</taxon>
        <taxon>Bacilli</taxon>
        <taxon>Lactobacillales</taxon>
        <taxon>Streptococcaceae</taxon>
        <taxon>Streptococcus</taxon>
    </lineage>
</organism>